<dbReference type="GO" id="GO:0035598">
    <property type="term" value="F:tRNA (N(6)-L-threonylcarbamoyladenosine(37)-C(2))-methylthiotransferase activity"/>
    <property type="evidence" value="ECO:0007669"/>
    <property type="project" value="TreeGrafter"/>
</dbReference>
<dbReference type="AlphaFoldDB" id="A0AAV2GXQ7"/>
<protein>
    <recommendedName>
        <fullName evidence="2">TRAM domain-containing protein</fullName>
    </recommendedName>
</protein>
<dbReference type="PANTHER" id="PTHR11918:SF45">
    <property type="entry name" value="THREONYLCARBAMOYLADENOSINE TRNA METHYLTHIOTRANSFERASE"/>
    <property type="match status" value="1"/>
</dbReference>
<proteinExistence type="predicted"/>
<feature type="non-terminal residue" evidence="3">
    <location>
        <position position="1"/>
    </location>
</feature>
<evidence type="ECO:0000313" key="3">
    <source>
        <dbReference type="EMBL" id="CAL1526153.1"/>
    </source>
</evidence>
<evidence type="ECO:0000256" key="1">
    <source>
        <dbReference type="ARBA" id="ARBA00022679"/>
    </source>
</evidence>
<gene>
    <name evidence="3" type="ORF">GSLYS_00000330001</name>
</gene>
<feature type="domain" description="TRAM" evidence="2">
    <location>
        <begin position="18"/>
        <end position="80"/>
    </location>
</feature>
<keyword evidence="1" id="KW-0808">Transferase</keyword>
<dbReference type="EMBL" id="CAXITT010000002">
    <property type="protein sequence ID" value="CAL1526153.1"/>
    <property type="molecule type" value="Genomic_DNA"/>
</dbReference>
<name>A0AAV2GXQ7_LYMST</name>
<reference evidence="3 4" key="1">
    <citation type="submission" date="2024-04" db="EMBL/GenBank/DDBJ databases">
        <authorList>
            <consortium name="Genoscope - CEA"/>
            <person name="William W."/>
        </authorList>
    </citation>
    <scope>NUCLEOTIDE SEQUENCE [LARGE SCALE GENOMIC DNA]</scope>
</reference>
<organism evidence="3 4">
    <name type="scientific">Lymnaea stagnalis</name>
    <name type="common">Great pond snail</name>
    <name type="synonym">Helix stagnalis</name>
    <dbReference type="NCBI Taxonomy" id="6523"/>
    <lineage>
        <taxon>Eukaryota</taxon>
        <taxon>Metazoa</taxon>
        <taxon>Spiralia</taxon>
        <taxon>Lophotrochozoa</taxon>
        <taxon>Mollusca</taxon>
        <taxon>Gastropoda</taxon>
        <taxon>Heterobranchia</taxon>
        <taxon>Euthyneura</taxon>
        <taxon>Panpulmonata</taxon>
        <taxon>Hygrophila</taxon>
        <taxon>Lymnaeoidea</taxon>
        <taxon>Lymnaeidae</taxon>
        <taxon>Lymnaea</taxon>
    </lineage>
</organism>
<evidence type="ECO:0000313" key="4">
    <source>
        <dbReference type="Proteomes" id="UP001497497"/>
    </source>
</evidence>
<dbReference type="GO" id="GO:0005783">
    <property type="term" value="C:endoplasmic reticulum"/>
    <property type="evidence" value="ECO:0007669"/>
    <property type="project" value="TreeGrafter"/>
</dbReference>
<dbReference type="PANTHER" id="PTHR11918">
    <property type="entry name" value="RADICAL SAM PROTEINS"/>
    <property type="match status" value="1"/>
</dbReference>
<dbReference type="Proteomes" id="UP001497497">
    <property type="component" value="Unassembled WGS sequence"/>
</dbReference>
<dbReference type="Pfam" id="PF01938">
    <property type="entry name" value="TRAM"/>
    <property type="match status" value="1"/>
</dbReference>
<dbReference type="PROSITE" id="PS50926">
    <property type="entry name" value="TRAM"/>
    <property type="match status" value="1"/>
</dbReference>
<dbReference type="InterPro" id="IPR002792">
    <property type="entry name" value="TRAM_dom"/>
</dbReference>
<evidence type="ECO:0000259" key="2">
    <source>
        <dbReference type="PROSITE" id="PS50926"/>
    </source>
</evidence>
<sequence>KKRTKAVSELFQSYHPYTHKLGQMEDVLVTEISHDQQYYVGHNKSYNQVLVPMYEDLMGKFVRVKIIETGKHFMKGELLEEHSERQPDVPLPLKKGQVSGVTFIVPTKKPSIAIFHHRNILRFLGSGLV</sequence>
<accession>A0AAV2GXQ7</accession>
<comment type="caution">
    <text evidence="3">The sequence shown here is derived from an EMBL/GenBank/DDBJ whole genome shotgun (WGS) entry which is preliminary data.</text>
</comment>
<keyword evidence="4" id="KW-1185">Reference proteome</keyword>